<keyword evidence="4" id="KW-0804">Transcription</keyword>
<gene>
    <name evidence="8" type="ORF">CEUTPL_LOCUS10128</name>
</gene>
<evidence type="ECO:0000256" key="4">
    <source>
        <dbReference type="ARBA" id="ARBA00023163"/>
    </source>
</evidence>
<evidence type="ECO:0000256" key="5">
    <source>
        <dbReference type="ARBA" id="ARBA00025466"/>
    </source>
</evidence>
<name>A0A9N9MSE4_9CUCU</name>
<dbReference type="Pfam" id="PF13873">
    <property type="entry name" value="Myb_DNA-bind_5"/>
    <property type="match status" value="1"/>
</dbReference>
<organism evidence="8 9">
    <name type="scientific">Ceutorhynchus assimilis</name>
    <name type="common">cabbage seed weevil</name>
    <dbReference type="NCBI Taxonomy" id="467358"/>
    <lineage>
        <taxon>Eukaryota</taxon>
        <taxon>Metazoa</taxon>
        <taxon>Ecdysozoa</taxon>
        <taxon>Arthropoda</taxon>
        <taxon>Hexapoda</taxon>
        <taxon>Insecta</taxon>
        <taxon>Pterygota</taxon>
        <taxon>Neoptera</taxon>
        <taxon>Endopterygota</taxon>
        <taxon>Coleoptera</taxon>
        <taxon>Polyphaga</taxon>
        <taxon>Cucujiformia</taxon>
        <taxon>Curculionidae</taxon>
        <taxon>Ceutorhynchinae</taxon>
        <taxon>Ceutorhynchus</taxon>
    </lineage>
</organism>
<evidence type="ECO:0000313" key="8">
    <source>
        <dbReference type="EMBL" id="CAG9769623.1"/>
    </source>
</evidence>
<evidence type="ECO:0000256" key="6">
    <source>
        <dbReference type="SAM" id="Coils"/>
    </source>
</evidence>
<dbReference type="InterPro" id="IPR028002">
    <property type="entry name" value="Myb_DNA-bind_5"/>
</dbReference>
<reference evidence="8" key="1">
    <citation type="submission" date="2022-01" db="EMBL/GenBank/DDBJ databases">
        <authorList>
            <person name="King R."/>
        </authorList>
    </citation>
    <scope>NUCLEOTIDE SEQUENCE</scope>
</reference>
<sequence length="319" mass="36454">MNETAKKKVNYSVSEKSLLLSIAQRFKNVVENKKTDAVTWREKDSAWEKIAEIFSSKSTGVLRTRDSLRKLYENLKKNVRKQVVDEKKLLICTGGGPPPAKKPKAENDLKEQILSIVNSKTVYGLPSIVDGDAVKENRDKSPQPGCSKDFYQLDTDHDYFSFDNENEVIVVETSTPRKGILVNTDQNTEPQNNKYQKHESCQKFAATTNEDSIIMEKSSKDINIFKTKKDDALHVDSHVDGCSAWGSRRKPAMKETGGADLKREYSSLAKAKFELYSEELKLAKSRIKREEELHELNKESLNLETEKKRLEKNHFKHLL</sequence>
<keyword evidence="9" id="KW-1185">Reference proteome</keyword>
<evidence type="ECO:0000313" key="9">
    <source>
        <dbReference type="Proteomes" id="UP001152799"/>
    </source>
</evidence>
<keyword evidence="3" id="KW-0805">Transcription regulation</keyword>
<comment type="function">
    <text evidence="5">Involved in transvection phenomena (= synapsis-dependent gene expression), where the synaptic pairing of chromosomes carrying genes with which zeste interacts influences the expression of these genes. Zeste binds to DNA and stimulates transcription from a nearby promoter.</text>
</comment>
<keyword evidence="6" id="KW-0175">Coiled coil</keyword>
<accession>A0A9N9MSE4</accession>
<evidence type="ECO:0000256" key="1">
    <source>
        <dbReference type="ARBA" id="ARBA00011764"/>
    </source>
</evidence>
<feature type="coiled-coil region" evidence="6">
    <location>
        <begin position="273"/>
        <end position="313"/>
    </location>
</feature>
<evidence type="ECO:0000259" key="7">
    <source>
        <dbReference type="Pfam" id="PF13873"/>
    </source>
</evidence>
<evidence type="ECO:0000256" key="2">
    <source>
        <dbReference type="ARBA" id="ARBA00016807"/>
    </source>
</evidence>
<dbReference type="PANTHER" id="PTHR21411">
    <property type="entry name" value="APONTIC"/>
    <property type="match status" value="1"/>
</dbReference>
<dbReference type="AlphaFoldDB" id="A0A9N9MSE4"/>
<feature type="domain" description="Myb/SANT-like DNA-binding" evidence="7">
    <location>
        <begin position="8"/>
        <end position="83"/>
    </location>
</feature>
<dbReference type="Proteomes" id="UP001152799">
    <property type="component" value="Chromosome 5"/>
</dbReference>
<comment type="subunit">
    <text evidence="1">Self-associates forming complexes of several hundred monomers.</text>
</comment>
<evidence type="ECO:0000256" key="3">
    <source>
        <dbReference type="ARBA" id="ARBA00023015"/>
    </source>
</evidence>
<proteinExistence type="predicted"/>
<dbReference type="OrthoDB" id="6783928at2759"/>
<dbReference type="EMBL" id="OU892281">
    <property type="protein sequence ID" value="CAG9769623.1"/>
    <property type="molecule type" value="Genomic_DNA"/>
</dbReference>
<protein>
    <recommendedName>
        <fullName evidence="2">Regulatory protein zeste</fullName>
    </recommendedName>
</protein>
<dbReference type="PANTHER" id="PTHR21411:SF0">
    <property type="entry name" value="REGULATORY PROTEIN ZESTE"/>
    <property type="match status" value="1"/>
</dbReference>